<dbReference type="InterPro" id="IPR011009">
    <property type="entry name" value="Kinase-like_dom_sf"/>
</dbReference>
<evidence type="ECO:0000313" key="8">
    <source>
        <dbReference type="EMBL" id="BCD97153.1"/>
    </source>
</evidence>
<evidence type="ECO:0000313" key="9">
    <source>
        <dbReference type="Proteomes" id="UP001320119"/>
    </source>
</evidence>
<dbReference type="GO" id="GO:0004674">
    <property type="term" value="F:protein serine/threonine kinase activity"/>
    <property type="evidence" value="ECO:0007669"/>
    <property type="project" value="UniProtKB-EC"/>
</dbReference>
<gene>
    <name evidence="8" type="ORF">MARGE09_P1354</name>
</gene>
<dbReference type="SMART" id="SM01080">
    <property type="entry name" value="CHASE2"/>
    <property type="match status" value="1"/>
</dbReference>
<evidence type="ECO:0000256" key="1">
    <source>
        <dbReference type="ARBA" id="ARBA00022679"/>
    </source>
</evidence>
<keyword evidence="6" id="KW-1133">Transmembrane helix</keyword>
<keyword evidence="9" id="KW-1185">Reference proteome</keyword>
<dbReference type="InterPro" id="IPR000719">
    <property type="entry name" value="Prot_kinase_dom"/>
</dbReference>
<organism evidence="8 9">
    <name type="scientific">Marinagarivorans cellulosilyticus</name>
    <dbReference type="NCBI Taxonomy" id="2721545"/>
    <lineage>
        <taxon>Bacteria</taxon>
        <taxon>Pseudomonadati</taxon>
        <taxon>Pseudomonadota</taxon>
        <taxon>Gammaproteobacteria</taxon>
        <taxon>Cellvibrionales</taxon>
        <taxon>Cellvibrionaceae</taxon>
        <taxon>Marinagarivorans</taxon>
    </lineage>
</organism>
<dbReference type="AlphaFoldDB" id="A0AAN1WGI5"/>
<feature type="transmembrane region" description="Helical" evidence="6">
    <location>
        <begin position="438"/>
        <end position="457"/>
    </location>
</feature>
<proteinExistence type="predicted"/>
<dbReference type="InterPro" id="IPR017441">
    <property type="entry name" value="Protein_kinase_ATP_BS"/>
</dbReference>
<keyword evidence="6" id="KW-0812">Transmembrane</keyword>
<dbReference type="PROSITE" id="PS00107">
    <property type="entry name" value="PROTEIN_KINASE_ATP"/>
    <property type="match status" value="1"/>
</dbReference>
<dbReference type="InterPro" id="IPR008271">
    <property type="entry name" value="Ser/Thr_kinase_AS"/>
</dbReference>
<keyword evidence="2 5" id="KW-0547">Nucleotide-binding</keyword>
<dbReference type="Pfam" id="PF05226">
    <property type="entry name" value="CHASE2"/>
    <property type="match status" value="1"/>
</dbReference>
<dbReference type="PANTHER" id="PTHR43289">
    <property type="entry name" value="MITOGEN-ACTIVATED PROTEIN KINASE KINASE KINASE 20-RELATED"/>
    <property type="match status" value="1"/>
</dbReference>
<reference evidence="8 9" key="1">
    <citation type="journal article" date="2022" name="IScience">
        <title>An ultrasensitive nanofiber-based assay for enzymatic hydrolysis and deep-sea microbial degradation of cellulose.</title>
        <authorList>
            <person name="Tsudome M."/>
            <person name="Tachioka M."/>
            <person name="Miyazaki M."/>
            <person name="Uchimura K."/>
            <person name="Tsuda M."/>
            <person name="Takaki Y."/>
            <person name="Deguchi S."/>
        </authorList>
    </citation>
    <scope>NUCLEOTIDE SEQUENCE [LARGE SCALE GENOMIC DNA]</scope>
    <source>
        <strain evidence="8 9">GE09</strain>
    </source>
</reference>
<evidence type="ECO:0000256" key="6">
    <source>
        <dbReference type="SAM" id="Phobius"/>
    </source>
</evidence>
<dbReference type="PROSITE" id="PS50011">
    <property type="entry name" value="PROTEIN_KINASE_DOM"/>
    <property type="match status" value="1"/>
</dbReference>
<dbReference type="PANTHER" id="PTHR43289:SF6">
    <property type="entry name" value="SERINE_THREONINE-PROTEIN KINASE NEKL-3"/>
    <property type="match status" value="1"/>
</dbReference>
<dbReference type="InterPro" id="IPR007890">
    <property type="entry name" value="CHASE2"/>
</dbReference>
<dbReference type="CDD" id="cd14014">
    <property type="entry name" value="STKc_PknB_like"/>
    <property type="match status" value="1"/>
</dbReference>
<feature type="transmembrane region" description="Helical" evidence="6">
    <location>
        <begin position="410"/>
        <end position="431"/>
    </location>
</feature>
<keyword evidence="4 5" id="KW-0067">ATP-binding</keyword>
<evidence type="ECO:0000256" key="3">
    <source>
        <dbReference type="ARBA" id="ARBA00022777"/>
    </source>
</evidence>
<feature type="binding site" evidence="5">
    <location>
        <position position="642"/>
    </location>
    <ligand>
        <name>ATP</name>
        <dbReference type="ChEBI" id="CHEBI:30616"/>
    </ligand>
</feature>
<feature type="transmembrane region" description="Helical" evidence="6">
    <location>
        <begin position="463"/>
        <end position="484"/>
    </location>
</feature>
<dbReference type="GO" id="GO:0005524">
    <property type="term" value="F:ATP binding"/>
    <property type="evidence" value="ECO:0007669"/>
    <property type="project" value="UniProtKB-UniRule"/>
</dbReference>
<evidence type="ECO:0000256" key="4">
    <source>
        <dbReference type="ARBA" id="ARBA00022840"/>
    </source>
</evidence>
<dbReference type="EMBL" id="AP023086">
    <property type="protein sequence ID" value="BCD97153.1"/>
    <property type="molecule type" value="Genomic_DNA"/>
</dbReference>
<keyword evidence="3 8" id="KW-0418">Kinase</keyword>
<feature type="domain" description="Protein kinase" evidence="7">
    <location>
        <begin position="613"/>
        <end position="874"/>
    </location>
</feature>
<dbReference type="SUPFAM" id="SSF56112">
    <property type="entry name" value="Protein kinase-like (PK-like)"/>
    <property type="match status" value="1"/>
</dbReference>
<sequence>MPKLSRILSAERILVFSSIVICIVLSLSQFTNAIDRLIYDSFGRLLNVPVESDVAIIAVDDRSIESLGRWPWPRHIHASLIEKLNEVSPRLIIINFLFSEKEKNNDLSALKRVKDNLLDAQVIQLESSEGETLYMPGAAWLDAGFISKDVDNKSRGLYLEMQESIVKSLGEAVRDMTQTLDAKSGDIMLSQALQGDTSVLMPLYFHSNNNRSEADPEYLTSNSAAFLVQGTFSTRRQHLPVNRESAIYPIAMFGNYSHMLGHVNDYPDSDGKVRKHSLLIHHNGQLYPSLALSATAADMGYSAKDILYQPGSGVVLGKNKYRTDENLAILPSINYQRDVLKPFDIYSYSDVLSDEAGFSKFNDKIIILGITANGLSNRYKASGVHDISPTELLASNIASLSNMKFYYTPAWSKAVIWLLFITISLALLIFARRMSIKHWIVIVSMLVVATLVLQWSFLTFSQIWLPFSSLYVLSLLAFLLVNLWNLSTFEKKSFQTQIESSESNKVLGLTYQNQGQLDLAFDKFKRCKPDESIADALYGLGLDFERKRLNHKASLVYQYIEKISPSYKDIINRIQAIESGVSIQVASISGDLNVTAKRTVNTGILEQPTFGRYQVEKEIGRGGMGAVYLGRDPRIDRKVAIKTLDFFADYTGDLLVEAKKRFSREAIAIGKLNHSNIVTIYDVGEDHDLAYIAMEYLFGVDLNEYTLEGRLLPLEEVVKIGIVCAEALDYAHSMGVVHRDIKPSNIVYDQKTEKVWLTDFGIALLLDSGGSKTSSAIGSPGYMSPEQIKREALDGRSDIYSLGVTLFQLLSGTKPFDGGGASSISFSIVNNPTPELKAIMPSIPQALSNLIFKAMQKDKSHRFSTAAEMKKALEDC</sequence>
<dbReference type="Gene3D" id="1.10.510.10">
    <property type="entry name" value="Transferase(Phosphotransferase) domain 1"/>
    <property type="match status" value="1"/>
</dbReference>
<dbReference type="PROSITE" id="PS00108">
    <property type="entry name" value="PROTEIN_KINASE_ST"/>
    <property type="match status" value="1"/>
</dbReference>
<dbReference type="Proteomes" id="UP001320119">
    <property type="component" value="Chromosome"/>
</dbReference>
<evidence type="ECO:0000256" key="2">
    <source>
        <dbReference type="ARBA" id="ARBA00022741"/>
    </source>
</evidence>
<name>A0AAN1WGI5_9GAMM</name>
<accession>A0AAN1WGI5</accession>
<dbReference type="Pfam" id="PF00069">
    <property type="entry name" value="Pkinase"/>
    <property type="match status" value="1"/>
</dbReference>
<dbReference type="SMART" id="SM00220">
    <property type="entry name" value="S_TKc"/>
    <property type="match status" value="1"/>
</dbReference>
<evidence type="ECO:0000256" key="5">
    <source>
        <dbReference type="PROSITE-ProRule" id="PRU10141"/>
    </source>
</evidence>
<evidence type="ECO:0000259" key="7">
    <source>
        <dbReference type="PROSITE" id="PS50011"/>
    </source>
</evidence>
<dbReference type="KEGG" id="marq:MARGE09_P1354"/>
<protein>
    <submittedName>
        <fullName evidence="8">Eukaryotic-like serine/threonine-protein kinase</fullName>
        <ecNumber evidence="8">2.7.11.1</ecNumber>
    </submittedName>
</protein>
<dbReference type="Gene3D" id="3.30.200.20">
    <property type="entry name" value="Phosphorylase Kinase, domain 1"/>
    <property type="match status" value="1"/>
</dbReference>
<dbReference type="RefSeq" id="WP_236986628.1">
    <property type="nucleotide sequence ID" value="NZ_AP023086.1"/>
</dbReference>
<keyword evidence="1 8" id="KW-0808">Transferase</keyword>
<keyword evidence="6" id="KW-0472">Membrane</keyword>
<dbReference type="EC" id="2.7.11.1" evidence="8"/>